<comment type="caution">
    <text evidence="1">The sequence shown here is derived from an EMBL/GenBank/DDBJ whole genome shotgun (WGS) entry which is preliminary data.</text>
</comment>
<sequence>GHSYNEHSVDPVLLNRAQLSGRNRLALCHFLRAADVTLETQTQAHHSHGSSPRFKEKYDSRKTREAAT</sequence>
<dbReference type="Proteomes" id="UP001057452">
    <property type="component" value="Chromosome 3"/>
</dbReference>
<dbReference type="EMBL" id="CM043787">
    <property type="protein sequence ID" value="KAI4831155.1"/>
    <property type="molecule type" value="Genomic_DNA"/>
</dbReference>
<protein>
    <submittedName>
        <fullName evidence="1">Uncharacterized protein</fullName>
    </submittedName>
</protein>
<organism evidence="1 2">
    <name type="scientific">Chaenocephalus aceratus</name>
    <name type="common">Blackfin icefish</name>
    <name type="synonym">Chaenichthys aceratus</name>
    <dbReference type="NCBI Taxonomy" id="36190"/>
    <lineage>
        <taxon>Eukaryota</taxon>
        <taxon>Metazoa</taxon>
        <taxon>Chordata</taxon>
        <taxon>Craniata</taxon>
        <taxon>Vertebrata</taxon>
        <taxon>Euteleostomi</taxon>
        <taxon>Actinopterygii</taxon>
        <taxon>Neopterygii</taxon>
        <taxon>Teleostei</taxon>
        <taxon>Neoteleostei</taxon>
        <taxon>Acanthomorphata</taxon>
        <taxon>Eupercaria</taxon>
        <taxon>Perciformes</taxon>
        <taxon>Notothenioidei</taxon>
        <taxon>Channichthyidae</taxon>
        <taxon>Chaenocephalus</taxon>
    </lineage>
</organism>
<evidence type="ECO:0000313" key="1">
    <source>
        <dbReference type="EMBL" id="KAI4831155.1"/>
    </source>
</evidence>
<keyword evidence="2" id="KW-1185">Reference proteome</keyword>
<reference evidence="1" key="1">
    <citation type="submission" date="2022-05" db="EMBL/GenBank/DDBJ databases">
        <title>Chromosome-level genome of Chaenocephalus aceratus.</title>
        <authorList>
            <person name="Park H."/>
        </authorList>
    </citation>
    <scope>NUCLEOTIDE SEQUENCE</scope>
    <source>
        <strain evidence="1">KU_202001</strain>
    </source>
</reference>
<accession>A0ACB9XVH4</accession>
<name>A0ACB9XVH4_CHAAC</name>
<feature type="non-terminal residue" evidence="1">
    <location>
        <position position="68"/>
    </location>
</feature>
<feature type="non-terminal residue" evidence="1">
    <location>
        <position position="1"/>
    </location>
</feature>
<proteinExistence type="predicted"/>
<gene>
    <name evidence="1" type="ORF">KUCAC02_002750</name>
</gene>
<evidence type="ECO:0000313" key="2">
    <source>
        <dbReference type="Proteomes" id="UP001057452"/>
    </source>
</evidence>